<dbReference type="SUPFAM" id="SSF52172">
    <property type="entry name" value="CheY-like"/>
    <property type="match status" value="1"/>
</dbReference>
<dbReference type="EMBL" id="CADCTK010000326">
    <property type="protein sequence ID" value="CAA9239673.1"/>
    <property type="molecule type" value="Genomic_DNA"/>
</dbReference>
<dbReference type="InterPro" id="IPR050595">
    <property type="entry name" value="Bact_response_regulator"/>
</dbReference>
<evidence type="ECO:0000256" key="2">
    <source>
        <dbReference type="PROSITE-ProRule" id="PRU00169"/>
    </source>
</evidence>
<dbReference type="AlphaFoldDB" id="A0A6J4I2G1"/>
<evidence type="ECO:0000313" key="4">
    <source>
        <dbReference type="EMBL" id="CAA9239673.1"/>
    </source>
</evidence>
<dbReference type="SMART" id="SM00448">
    <property type="entry name" value="REC"/>
    <property type="match status" value="1"/>
</dbReference>
<proteinExistence type="predicted"/>
<feature type="modified residue" description="4-aspartylphosphate" evidence="2">
    <location>
        <position position="71"/>
    </location>
</feature>
<dbReference type="PANTHER" id="PTHR44591:SF3">
    <property type="entry name" value="RESPONSE REGULATORY DOMAIN-CONTAINING PROTEIN"/>
    <property type="match status" value="1"/>
</dbReference>
<organism evidence="4">
    <name type="scientific">uncultured Chloroflexia bacterium</name>
    <dbReference type="NCBI Taxonomy" id="1672391"/>
    <lineage>
        <taxon>Bacteria</taxon>
        <taxon>Bacillati</taxon>
        <taxon>Chloroflexota</taxon>
        <taxon>Chloroflexia</taxon>
        <taxon>environmental samples</taxon>
    </lineage>
</organism>
<name>A0A6J4I2G1_9CHLR</name>
<reference evidence="4" key="1">
    <citation type="submission" date="2020-02" db="EMBL/GenBank/DDBJ databases">
        <authorList>
            <person name="Meier V. D."/>
        </authorList>
    </citation>
    <scope>NUCLEOTIDE SEQUENCE</scope>
    <source>
        <strain evidence="4">AVDCRST_MAG26</strain>
    </source>
</reference>
<dbReference type="GO" id="GO:0000160">
    <property type="term" value="P:phosphorelay signal transduction system"/>
    <property type="evidence" value="ECO:0007669"/>
    <property type="project" value="InterPro"/>
</dbReference>
<dbReference type="PANTHER" id="PTHR44591">
    <property type="entry name" value="STRESS RESPONSE REGULATOR PROTEIN 1"/>
    <property type="match status" value="1"/>
</dbReference>
<dbReference type="InterPro" id="IPR011006">
    <property type="entry name" value="CheY-like_superfamily"/>
</dbReference>
<feature type="domain" description="Response regulatory" evidence="3">
    <location>
        <begin position="21"/>
        <end position="133"/>
    </location>
</feature>
<keyword evidence="1 2" id="KW-0597">Phosphoprotein</keyword>
<gene>
    <name evidence="4" type="ORF">AVDCRST_MAG26-1367</name>
</gene>
<protein>
    <recommendedName>
        <fullName evidence="3">Response regulatory domain-containing protein</fullName>
    </recommendedName>
</protein>
<dbReference type="PROSITE" id="PS50110">
    <property type="entry name" value="RESPONSE_REGULATORY"/>
    <property type="match status" value="1"/>
</dbReference>
<dbReference type="Pfam" id="PF00072">
    <property type="entry name" value="Response_reg"/>
    <property type="match status" value="1"/>
</dbReference>
<evidence type="ECO:0000256" key="1">
    <source>
        <dbReference type="ARBA" id="ARBA00022553"/>
    </source>
</evidence>
<evidence type="ECO:0000259" key="3">
    <source>
        <dbReference type="PROSITE" id="PS50110"/>
    </source>
</evidence>
<accession>A0A6J4I2G1</accession>
<sequence length="151" mass="16739">MKQEWCRACYYSPVESDTSKQILIVDDEPTARHLLRHVVQLGGYRLLVARDAVEAITFLEAGERPDLVISDVMMPGLLGTDLVQYFAGSQHLRCVPVVLLSAYHDVSQAGKTAAFVHKPYSPQALLGLIADLLTEDDPPPNNTREPRVLTL</sequence>
<dbReference type="InterPro" id="IPR001789">
    <property type="entry name" value="Sig_transdc_resp-reg_receiver"/>
</dbReference>
<dbReference type="Gene3D" id="3.40.50.2300">
    <property type="match status" value="1"/>
</dbReference>